<dbReference type="Proteomes" id="UP000240322">
    <property type="component" value="Unassembled WGS sequence"/>
</dbReference>
<evidence type="ECO:0000256" key="1">
    <source>
        <dbReference type="SAM" id="Phobius"/>
    </source>
</evidence>
<evidence type="ECO:0000313" key="3">
    <source>
        <dbReference type="Proteomes" id="UP000240322"/>
    </source>
</evidence>
<organism evidence="2 3">
    <name type="scientific">Candidatus Marsarchaeota G2 archaeon OSP_D</name>
    <dbReference type="NCBI Taxonomy" id="1978157"/>
    <lineage>
        <taxon>Archaea</taxon>
        <taxon>Candidatus Marsarchaeota</taxon>
        <taxon>Candidatus Marsarchaeota group 2</taxon>
    </lineage>
</organism>
<proteinExistence type="predicted"/>
<comment type="caution">
    <text evidence="2">The sequence shown here is derived from an EMBL/GenBank/DDBJ whole genome shotgun (WGS) entry which is preliminary data.</text>
</comment>
<keyword evidence="1" id="KW-1133">Transmembrane helix</keyword>
<feature type="transmembrane region" description="Helical" evidence="1">
    <location>
        <begin position="361"/>
        <end position="381"/>
    </location>
</feature>
<gene>
    <name evidence="2" type="ORF">B9Q03_00305</name>
</gene>
<protein>
    <submittedName>
        <fullName evidence="2">Uncharacterized protein</fullName>
    </submittedName>
</protein>
<dbReference type="AlphaFoldDB" id="A0A2R6B2C6"/>
<keyword evidence="1" id="KW-0472">Membrane</keyword>
<dbReference type="EMBL" id="NEXE01000001">
    <property type="protein sequence ID" value="PSN92658.1"/>
    <property type="molecule type" value="Genomic_DNA"/>
</dbReference>
<evidence type="ECO:0000313" key="2">
    <source>
        <dbReference type="EMBL" id="PSN92658.1"/>
    </source>
</evidence>
<name>A0A2R6B2C6_9ARCH</name>
<reference evidence="2 3" key="1">
    <citation type="submission" date="2017-04" db="EMBL/GenBank/DDBJ databases">
        <title>Novel microbial lineages endemic to geothermal iron-oxide mats fill important gaps in the evolutionary history of Archaea.</title>
        <authorList>
            <person name="Jay Z.J."/>
            <person name="Beam J.P."/>
            <person name="Dlakic M."/>
            <person name="Rusch D.B."/>
            <person name="Kozubal M.A."/>
            <person name="Inskeep W.P."/>
        </authorList>
    </citation>
    <scope>NUCLEOTIDE SEQUENCE [LARGE SCALE GENOMIC DNA]</scope>
    <source>
        <strain evidence="2">OSP_D</strain>
    </source>
</reference>
<keyword evidence="1" id="KW-0812">Transmembrane</keyword>
<sequence length="522" mass="57576">MMRSVMALMLIAILGISLFMIQDTHAAQLSSVTISVDRKTTIYPNYAVSLDTIKVLNGSLTSIIAEFPSNTTILNVSGPDILYAYQLSSSPAREVIVFKNPVTSGASTKIIYIYTGFINSGQLEVAFQAGYSVASVNDTATYYYGIENWGITLQIFYNDHYLNVTQGELFSFNGTTSPNSFVEATNPPTTSMPTLYQSYLEALNSQIVYSNGVFHINDQAIFVWASSSESNQLYLLMPNSVVNKSVSVSYFYGNVSSTIKHDAYPGYALLVINSPVQLSRNQMVGLQIDYSIKAQELNLSSIGLYGMFCETYDVEVANIIPISGSWSKINKDYFAAFREVTPTEISGYSVKGTSVLDLTSGASLAVLIVGLFAVASSYTYAQTKSKKASKRGAPQKVIATLNSASSSIDLAHETIKKFLEGRIRASAANAALATFDDLERKVLREINESVGNNEIDTETARRLTESLKEIRTSFADLIDLQTQFNQKKIRQNIYGDLRSKYQRNLQRAINSFKETTNDLRQS</sequence>
<accession>A0A2R6B2C6</accession>